<dbReference type="InterPro" id="IPR003661">
    <property type="entry name" value="HisK_dim/P_dom"/>
</dbReference>
<keyword evidence="7" id="KW-0547">Nucleotide-binding</keyword>
<evidence type="ECO:0000256" key="2">
    <source>
        <dbReference type="ARBA" id="ARBA00012438"/>
    </source>
</evidence>
<evidence type="ECO:0000259" key="6">
    <source>
        <dbReference type="PROSITE" id="PS50109"/>
    </source>
</evidence>
<dbReference type="Gene3D" id="3.30.450.20">
    <property type="entry name" value="PAS domain"/>
    <property type="match status" value="1"/>
</dbReference>
<dbReference type="SMART" id="SM00065">
    <property type="entry name" value="GAF"/>
    <property type="match status" value="1"/>
</dbReference>
<gene>
    <name evidence="7" type="ORF">QC823_14195</name>
</gene>
<dbReference type="InterPro" id="IPR003018">
    <property type="entry name" value="GAF"/>
</dbReference>
<dbReference type="InterPro" id="IPR029016">
    <property type="entry name" value="GAF-like_dom_sf"/>
</dbReference>
<dbReference type="SMART" id="SM00387">
    <property type="entry name" value="HATPase_c"/>
    <property type="match status" value="1"/>
</dbReference>
<dbReference type="Pfam" id="PF00512">
    <property type="entry name" value="HisKA"/>
    <property type="match status" value="1"/>
</dbReference>
<dbReference type="Proteomes" id="UP001254564">
    <property type="component" value="Unassembled WGS sequence"/>
</dbReference>
<dbReference type="InterPro" id="IPR005467">
    <property type="entry name" value="His_kinase_dom"/>
</dbReference>
<dbReference type="InterPro" id="IPR003594">
    <property type="entry name" value="HATPase_dom"/>
</dbReference>
<evidence type="ECO:0000256" key="1">
    <source>
        <dbReference type="ARBA" id="ARBA00000085"/>
    </source>
</evidence>
<keyword evidence="4" id="KW-0808">Transferase</keyword>
<accession>A0ABU1H765</accession>
<dbReference type="InterPro" id="IPR036097">
    <property type="entry name" value="HisK_dim/P_sf"/>
</dbReference>
<dbReference type="CDD" id="cd16922">
    <property type="entry name" value="HATPase_EvgS-ArcB-TorS-like"/>
    <property type="match status" value="1"/>
</dbReference>
<keyword evidence="7" id="KW-0067">ATP-binding</keyword>
<evidence type="ECO:0000256" key="4">
    <source>
        <dbReference type="ARBA" id="ARBA00022679"/>
    </source>
</evidence>
<dbReference type="Pfam" id="PF01590">
    <property type="entry name" value="GAF"/>
    <property type="match status" value="1"/>
</dbReference>
<dbReference type="PANTHER" id="PTHR43047:SF72">
    <property type="entry name" value="OSMOSENSING HISTIDINE PROTEIN KINASE SLN1"/>
    <property type="match status" value="1"/>
</dbReference>
<organism evidence="7 8">
    <name type="scientific">Vreelandella vilamensis</name>
    <dbReference type="NCBI Taxonomy" id="531309"/>
    <lineage>
        <taxon>Bacteria</taxon>
        <taxon>Pseudomonadati</taxon>
        <taxon>Pseudomonadota</taxon>
        <taxon>Gammaproteobacteria</taxon>
        <taxon>Oceanospirillales</taxon>
        <taxon>Halomonadaceae</taxon>
        <taxon>Vreelandella</taxon>
    </lineage>
</organism>
<dbReference type="SUPFAM" id="SSF55785">
    <property type="entry name" value="PYP-like sensor domain (PAS domain)"/>
    <property type="match status" value="1"/>
</dbReference>
<dbReference type="CDD" id="cd00082">
    <property type="entry name" value="HisKA"/>
    <property type="match status" value="1"/>
</dbReference>
<dbReference type="PANTHER" id="PTHR43047">
    <property type="entry name" value="TWO-COMPONENT HISTIDINE PROTEIN KINASE"/>
    <property type="match status" value="1"/>
</dbReference>
<protein>
    <recommendedName>
        <fullName evidence="2">histidine kinase</fullName>
        <ecNumber evidence="2">2.7.13.3</ecNumber>
    </recommendedName>
</protein>
<dbReference type="SMART" id="SM00388">
    <property type="entry name" value="HisKA"/>
    <property type="match status" value="1"/>
</dbReference>
<dbReference type="Pfam" id="PF08448">
    <property type="entry name" value="PAS_4"/>
    <property type="match status" value="1"/>
</dbReference>
<evidence type="ECO:0000313" key="8">
    <source>
        <dbReference type="Proteomes" id="UP001254564"/>
    </source>
</evidence>
<dbReference type="SUPFAM" id="SSF47384">
    <property type="entry name" value="Homodimeric domain of signal transducing histidine kinase"/>
    <property type="match status" value="1"/>
</dbReference>
<dbReference type="Pfam" id="PF02518">
    <property type="entry name" value="HATPase_c"/>
    <property type="match status" value="1"/>
</dbReference>
<dbReference type="SUPFAM" id="SSF55874">
    <property type="entry name" value="ATPase domain of HSP90 chaperone/DNA topoisomerase II/histidine kinase"/>
    <property type="match status" value="1"/>
</dbReference>
<evidence type="ECO:0000256" key="3">
    <source>
        <dbReference type="ARBA" id="ARBA00022553"/>
    </source>
</evidence>
<dbReference type="GO" id="GO:0005524">
    <property type="term" value="F:ATP binding"/>
    <property type="evidence" value="ECO:0007669"/>
    <property type="project" value="UniProtKB-KW"/>
</dbReference>
<dbReference type="NCBIfam" id="TIGR00229">
    <property type="entry name" value="sensory_box"/>
    <property type="match status" value="1"/>
</dbReference>
<evidence type="ECO:0000256" key="5">
    <source>
        <dbReference type="ARBA" id="ARBA00022777"/>
    </source>
</evidence>
<keyword evidence="5" id="KW-0418">Kinase</keyword>
<dbReference type="InterPro" id="IPR036890">
    <property type="entry name" value="HATPase_C_sf"/>
</dbReference>
<dbReference type="PROSITE" id="PS50109">
    <property type="entry name" value="HIS_KIN"/>
    <property type="match status" value="1"/>
</dbReference>
<dbReference type="EC" id="2.7.13.3" evidence="2"/>
<feature type="domain" description="Histidine kinase" evidence="6">
    <location>
        <begin position="294"/>
        <end position="517"/>
    </location>
</feature>
<evidence type="ECO:0000313" key="7">
    <source>
        <dbReference type="EMBL" id="MDR5900131.1"/>
    </source>
</evidence>
<dbReference type="RefSeq" id="WP_309657007.1">
    <property type="nucleotide sequence ID" value="NZ_JARWAN010000028.1"/>
</dbReference>
<dbReference type="InterPro" id="IPR035965">
    <property type="entry name" value="PAS-like_dom_sf"/>
</dbReference>
<dbReference type="Gene3D" id="3.30.565.10">
    <property type="entry name" value="Histidine kinase-like ATPase, C-terminal domain"/>
    <property type="match status" value="1"/>
</dbReference>
<name>A0ABU1H765_9GAMM</name>
<dbReference type="InterPro" id="IPR000014">
    <property type="entry name" value="PAS"/>
</dbReference>
<dbReference type="SUPFAM" id="SSF55781">
    <property type="entry name" value="GAF domain-like"/>
    <property type="match status" value="1"/>
</dbReference>
<dbReference type="PRINTS" id="PR00344">
    <property type="entry name" value="BCTRLSENSOR"/>
</dbReference>
<dbReference type="InterPro" id="IPR004358">
    <property type="entry name" value="Sig_transdc_His_kin-like_C"/>
</dbReference>
<dbReference type="InterPro" id="IPR013656">
    <property type="entry name" value="PAS_4"/>
</dbReference>
<proteinExistence type="predicted"/>
<sequence>MQTPPLPANEAARLSSLADHYILDTPSEPVFDAVTTLAAKICNTPYAFIALIDSRRQWFKSTYGMDLQMSPREESFCGHAILSEELMEVPDATKDPRFHDNPFVESDFHARFYAGKPLHSADGQALGTLCVMDRKPRQLEQEQTEAIDALAQLVETLLQTRRQEAKFAWLGSVLDAMSEEVALFDMDSLRYVYANTSALEEIGTDLNTLKESTPIDMMPELDQEALESLLRPLRNGEKDIVISEQMRRRKGGLLYPVEIRLQIIKTGVPVFASVVRDISERKAIERAQRELISTVSHELRTPLGSIDGALSVITSGMAGPVPEPVAEMASLAQRNSQRLVRLVTEFLDLEKAELGRVDFKLQPLDLAEVLNEALETNQGFAHKHGVRLEPGEVAPVAVLADPDRLQQVLTNLLSNAIKFSPEDEAVRLEAHYLEEGHDDGEWVRISVIDRGPGIPEEFRPYLFEKFSQAQSNDSKRPGTGLGLALVKAYSEGMGGQVHFTSKEQVGTTFHVDLPIERKG</sequence>
<keyword evidence="8" id="KW-1185">Reference proteome</keyword>
<dbReference type="EMBL" id="JARWAN010000028">
    <property type="protein sequence ID" value="MDR5900131.1"/>
    <property type="molecule type" value="Genomic_DNA"/>
</dbReference>
<dbReference type="Gene3D" id="3.30.450.40">
    <property type="match status" value="1"/>
</dbReference>
<dbReference type="Gene3D" id="1.10.287.130">
    <property type="match status" value="1"/>
</dbReference>
<keyword evidence="3" id="KW-0597">Phosphoprotein</keyword>
<reference evidence="7 8" key="1">
    <citation type="submission" date="2023-04" db="EMBL/GenBank/DDBJ databases">
        <title>A long-awaited taxogenomic arrangement of the family Halomonadaceae.</title>
        <authorList>
            <person name="De La Haba R."/>
            <person name="Chuvochina M."/>
            <person name="Wittouck S."/>
            <person name="Arahal D.R."/>
            <person name="Sanchez-Porro C."/>
            <person name="Hugenholtz P."/>
            <person name="Ventosa A."/>
        </authorList>
    </citation>
    <scope>NUCLEOTIDE SEQUENCE [LARGE SCALE GENOMIC DNA]</scope>
    <source>
        <strain evidence="7 8">DSM 21020</strain>
    </source>
</reference>
<comment type="caution">
    <text evidence="7">The sequence shown here is derived from an EMBL/GenBank/DDBJ whole genome shotgun (WGS) entry which is preliminary data.</text>
</comment>
<comment type="catalytic activity">
    <reaction evidence="1">
        <text>ATP + protein L-histidine = ADP + protein N-phospho-L-histidine.</text>
        <dbReference type="EC" id="2.7.13.3"/>
    </reaction>
</comment>